<keyword evidence="5 6" id="KW-0472">Membrane</keyword>
<dbReference type="InterPro" id="IPR005538">
    <property type="entry name" value="LrgA/CidA"/>
</dbReference>
<keyword evidence="3 6" id="KW-0812">Transmembrane</keyword>
<dbReference type="PANTHER" id="PTHR33931">
    <property type="entry name" value="HOLIN-LIKE PROTEIN CIDA-RELATED"/>
    <property type="match status" value="1"/>
</dbReference>
<evidence type="ECO:0000313" key="8">
    <source>
        <dbReference type="Proteomes" id="UP000306509"/>
    </source>
</evidence>
<evidence type="ECO:0000256" key="6">
    <source>
        <dbReference type="SAM" id="Phobius"/>
    </source>
</evidence>
<comment type="subcellular location">
    <subcellularLocation>
        <location evidence="1">Cell membrane</location>
        <topology evidence="1">Multi-pass membrane protein</topology>
    </subcellularLocation>
</comment>
<dbReference type="Proteomes" id="UP000306509">
    <property type="component" value="Unassembled WGS sequence"/>
</dbReference>
<feature type="transmembrane region" description="Helical" evidence="6">
    <location>
        <begin position="84"/>
        <end position="103"/>
    </location>
</feature>
<dbReference type="AlphaFoldDB" id="A0A4U8Q1F4"/>
<evidence type="ECO:0000256" key="1">
    <source>
        <dbReference type="ARBA" id="ARBA00004651"/>
    </source>
</evidence>
<proteinExistence type="predicted"/>
<feature type="transmembrane region" description="Helical" evidence="6">
    <location>
        <begin position="30"/>
        <end position="47"/>
    </location>
</feature>
<comment type="caution">
    <text evidence="7">The sequence shown here is derived from an EMBL/GenBank/DDBJ whole genome shotgun (WGS) entry which is preliminary data.</text>
</comment>
<evidence type="ECO:0000256" key="3">
    <source>
        <dbReference type="ARBA" id="ARBA00022692"/>
    </source>
</evidence>
<dbReference type="EMBL" id="QGQD01000107">
    <property type="protein sequence ID" value="TLC97973.1"/>
    <property type="molecule type" value="Genomic_DNA"/>
</dbReference>
<keyword evidence="8" id="KW-1185">Reference proteome</keyword>
<accession>A0A4U8Q1F4</accession>
<keyword evidence="2" id="KW-1003">Cell membrane</keyword>
<dbReference type="STRING" id="180332.GCA_000797495_01736"/>
<gene>
    <name evidence="7" type="primary">lrgA</name>
    <name evidence="7" type="ORF">DSM106044_05341</name>
</gene>
<protein>
    <submittedName>
        <fullName evidence="7">Antiholin-like protein LrgA</fullName>
    </submittedName>
</protein>
<dbReference type="GO" id="GO:0005886">
    <property type="term" value="C:plasma membrane"/>
    <property type="evidence" value="ECO:0007669"/>
    <property type="project" value="UniProtKB-SubCell"/>
</dbReference>
<dbReference type="Pfam" id="PF03788">
    <property type="entry name" value="LrgA"/>
    <property type="match status" value="1"/>
</dbReference>
<reference evidence="7 8" key="1">
    <citation type="journal article" date="2019" name="Anaerobe">
        <title>Detection of Robinsoniella peoriensis in multiple bone samples of a trauma patient.</title>
        <authorList>
            <person name="Schrottner P."/>
            <person name="Hartwich K."/>
            <person name="Bunk B."/>
            <person name="Schober I."/>
            <person name="Helbig S."/>
            <person name="Rudolph W.W."/>
            <person name="Gunzer F."/>
        </authorList>
    </citation>
    <scope>NUCLEOTIDE SEQUENCE [LARGE SCALE GENOMIC DNA]</scope>
    <source>
        <strain evidence="7 8">DSM 106044</strain>
    </source>
</reference>
<evidence type="ECO:0000256" key="5">
    <source>
        <dbReference type="ARBA" id="ARBA00023136"/>
    </source>
</evidence>
<name>A0A4U8Q1F4_9FIRM</name>
<sequence>MQLLGQFGIILIVTFLGEMMHYFIPLPIPASIYGLVLMLFCLSTKIIKLHRVINAAHFLLDIMPPMFIPAAVGLIVVWGDLQKILLPIVVITFLTTIIVMVVTGKTSQKIIQKQRKDRESSERISM</sequence>
<keyword evidence="4 6" id="KW-1133">Transmembrane helix</keyword>
<feature type="transmembrane region" description="Helical" evidence="6">
    <location>
        <begin position="59"/>
        <end position="78"/>
    </location>
</feature>
<organism evidence="7 8">
    <name type="scientific">Robinsoniella peoriensis</name>
    <dbReference type="NCBI Taxonomy" id="180332"/>
    <lineage>
        <taxon>Bacteria</taxon>
        <taxon>Bacillati</taxon>
        <taxon>Bacillota</taxon>
        <taxon>Clostridia</taxon>
        <taxon>Lachnospirales</taxon>
        <taxon>Lachnospiraceae</taxon>
        <taxon>Robinsoniella</taxon>
    </lineage>
</organism>
<evidence type="ECO:0000313" key="7">
    <source>
        <dbReference type="EMBL" id="TLC97973.1"/>
    </source>
</evidence>
<dbReference type="RefSeq" id="WP_070041977.1">
    <property type="nucleotide sequence ID" value="NZ_CABMJZ010000093.1"/>
</dbReference>
<dbReference type="OrthoDB" id="3176438at2"/>
<evidence type="ECO:0000256" key="2">
    <source>
        <dbReference type="ARBA" id="ARBA00022475"/>
    </source>
</evidence>
<dbReference type="PANTHER" id="PTHR33931:SF2">
    <property type="entry name" value="HOLIN-LIKE PROTEIN CIDA"/>
    <property type="match status" value="1"/>
</dbReference>
<evidence type="ECO:0000256" key="4">
    <source>
        <dbReference type="ARBA" id="ARBA00022989"/>
    </source>
</evidence>